<protein>
    <submittedName>
        <fullName evidence="1">Uncharacterized protein</fullName>
    </submittedName>
</protein>
<reference evidence="1 2" key="1">
    <citation type="submission" date="2015-03" db="EMBL/GenBank/DDBJ databases">
        <title>Genome sequence of Pseudoalteromonas aurantia.</title>
        <authorList>
            <person name="Xie B.-B."/>
            <person name="Rong J.-C."/>
            <person name="Qin Q.-L."/>
            <person name="Zhang Y.-Z."/>
        </authorList>
    </citation>
    <scope>NUCLEOTIDE SEQUENCE [LARGE SCALE GENOMIC DNA]</scope>
    <source>
        <strain evidence="1 2">208</strain>
    </source>
</reference>
<dbReference type="Proteomes" id="UP000615755">
    <property type="component" value="Unassembled WGS sequence"/>
</dbReference>
<comment type="caution">
    <text evidence="1">The sequence shown here is derived from an EMBL/GenBank/DDBJ whole genome shotgun (WGS) entry which is preliminary data.</text>
</comment>
<evidence type="ECO:0000313" key="1">
    <source>
        <dbReference type="EMBL" id="MBE0370282.1"/>
    </source>
</evidence>
<keyword evidence="2" id="KW-1185">Reference proteome</keyword>
<evidence type="ECO:0000313" key="2">
    <source>
        <dbReference type="Proteomes" id="UP000615755"/>
    </source>
</evidence>
<accession>A0ABR9EHH5</accession>
<organism evidence="1 2">
    <name type="scientific">Pseudoalteromonas aurantia 208</name>
    <dbReference type="NCBI Taxonomy" id="1314867"/>
    <lineage>
        <taxon>Bacteria</taxon>
        <taxon>Pseudomonadati</taxon>
        <taxon>Pseudomonadota</taxon>
        <taxon>Gammaproteobacteria</taxon>
        <taxon>Alteromonadales</taxon>
        <taxon>Pseudoalteromonadaceae</taxon>
        <taxon>Pseudoalteromonas</taxon>
    </lineage>
</organism>
<name>A0ABR9EHH5_9GAMM</name>
<proteinExistence type="predicted"/>
<sequence>MNFKNGHNEPPDKNRRSEVVNMRDVATLSRTYLIGIELRPLTL</sequence>
<gene>
    <name evidence="1" type="ORF">PAUR_b0278</name>
</gene>
<dbReference type="EMBL" id="AQGV01000015">
    <property type="protein sequence ID" value="MBE0370282.1"/>
    <property type="molecule type" value="Genomic_DNA"/>
</dbReference>